<proteinExistence type="predicted"/>
<keyword evidence="1" id="KW-0732">Signal</keyword>
<dbReference type="EMBL" id="BNAJ01000008">
    <property type="protein sequence ID" value="GHF52050.1"/>
    <property type="molecule type" value="Genomic_DNA"/>
</dbReference>
<accession>A0ABQ3JV25</accession>
<sequence length="472" mass="49073">MLPRLRALMPVVLTAVMSASAQVPPPAPSTLSVPVTVPLAGVQVAANAQVPAEFARLDETRSYLGGLLSVTLTGTVTRAGHVRVTPSADGSALVVSVPIRAAFRAGPGGRGAVLARDFGGEATVRLTVTPTVTPGWDAGVTVTGEAEWTDPLAVDLAPGVRISVQSLVDTQVQAQLNRVAAEVERAVRSGARLHERAQALWARGQQPWALPTPERATATLTGRTLAVTPLRVTPDALKLTLGATFDLDVHLGRAAPLDTPVPLPPLRVGPVTQSGVHLSVPARLAWRDLSRLATTYASARSLPLPVPTHPTLRVLDVDLHPAGERITAAVRVEVRGPLGLTVRATADVSGTPDLDPTGRVLTLRDATVVTRREGLTGRVIGWLADARAQTYLHQAARVELAPLLERARERAQARLPFTPVPGVELSGTVGALRLSALTVTPAALVVVAQASGVLAARVDAGGLVPAAPGPAR</sequence>
<organism evidence="2 3">
    <name type="scientific">Deinococcus metalli</name>
    <dbReference type="NCBI Taxonomy" id="1141878"/>
    <lineage>
        <taxon>Bacteria</taxon>
        <taxon>Thermotogati</taxon>
        <taxon>Deinococcota</taxon>
        <taxon>Deinococci</taxon>
        <taxon>Deinococcales</taxon>
        <taxon>Deinococcaceae</taxon>
        <taxon>Deinococcus</taxon>
    </lineage>
</organism>
<gene>
    <name evidence="2" type="ORF">GCM10017781_30390</name>
</gene>
<dbReference type="Pfam" id="PF14356">
    <property type="entry name" value="DUF4403"/>
    <property type="match status" value="1"/>
</dbReference>
<name>A0ABQ3JV25_9DEIO</name>
<evidence type="ECO:0008006" key="4">
    <source>
        <dbReference type="Google" id="ProtNLM"/>
    </source>
</evidence>
<dbReference type="Proteomes" id="UP000619376">
    <property type="component" value="Unassembled WGS sequence"/>
</dbReference>
<keyword evidence="3" id="KW-1185">Reference proteome</keyword>
<comment type="caution">
    <text evidence="2">The sequence shown here is derived from an EMBL/GenBank/DDBJ whole genome shotgun (WGS) entry which is preliminary data.</text>
</comment>
<feature type="chain" id="PRO_5045400505" description="DUF4403 family protein" evidence="1">
    <location>
        <begin position="22"/>
        <end position="472"/>
    </location>
</feature>
<dbReference type="InterPro" id="IPR025515">
    <property type="entry name" value="DUF4403"/>
</dbReference>
<feature type="signal peptide" evidence="1">
    <location>
        <begin position="1"/>
        <end position="21"/>
    </location>
</feature>
<protein>
    <recommendedName>
        <fullName evidence="4">DUF4403 family protein</fullName>
    </recommendedName>
</protein>
<evidence type="ECO:0000313" key="3">
    <source>
        <dbReference type="Proteomes" id="UP000619376"/>
    </source>
</evidence>
<evidence type="ECO:0000313" key="2">
    <source>
        <dbReference type="EMBL" id="GHF52050.1"/>
    </source>
</evidence>
<reference evidence="3" key="1">
    <citation type="journal article" date="2019" name="Int. J. Syst. Evol. Microbiol.">
        <title>The Global Catalogue of Microorganisms (GCM) 10K type strain sequencing project: providing services to taxonomists for standard genome sequencing and annotation.</title>
        <authorList>
            <consortium name="The Broad Institute Genomics Platform"/>
            <consortium name="The Broad Institute Genome Sequencing Center for Infectious Disease"/>
            <person name="Wu L."/>
            <person name="Ma J."/>
        </authorList>
    </citation>
    <scope>NUCLEOTIDE SEQUENCE [LARGE SCALE GENOMIC DNA]</scope>
    <source>
        <strain evidence="3">CGMCC 1.18437</strain>
    </source>
</reference>
<evidence type="ECO:0000256" key="1">
    <source>
        <dbReference type="SAM" id="SignalP"/>
    </source>
</evidence>